<protein>
    <recommendedName>
        <fullName evidence="3">Ubiquitin-like domain-containing protein</fullName>
    </recommendedName>
</protein>
<feature type="compositionally biased region" description="Polar residues" evidence="2">
    <location>
        <begin position="219"/>
        <end position="240"/>
    </location>
</feature>
<dbReference type="OrthoDB" id="273817at2759"/>
<feature type="coiled-coil region" evidence="1">
    <location>
        <begin position="458"/>
        <end position="492"/>
    </location>
</feature>
<evidence type="ECO:0000313" key="5">
    <source>
        <dbReference type="Proteomes" id="UP000674179"/>
    </source>
</evidence>
<dbReference type="KEGG" id="lenr:94170922"/>
<evidence type="ECO:0000256" key="2">
    <source>
        <dbReference type="SAM" id="MobiDB-lite"/>
    </source>
</evidence>
<dbReference type="PROSITE" id="PS50053">
    <property type="entry name" value="UBIQUITIN_2"/>
    <property type="match status" value="1"/>
</dbReference>
<dbReference type="Proteomes" id="UP000674179">
    <property type="component" value="Chromosome 27"/>
</dbReference>
<evidence type="ECO:0000313" key="4">
    <source>
        <dbReference type="EMBL" id="KAG5475967.1"/>
    </source>
</evidence>
<evidence type="ECO:0000259" key="3">
    <source>
        <dbReference type="PROSITE" id="PS50053"/>
    </source>
</evidence>
<evidence type="ECO:0000256" key="1">
    <source>
        <dbReference type="SAM" id="Coils"/>
    </source>
</evidence>
<dbReference type="RefSeq" id="XP_067691978.1">
    <property type="nucleotide sequence ID" value="XM_067835412.1"/>
</dbReference>
<gene>
    <name evidence="4" type="ORF">CUR178_03682</name>
</gene>
<feature type="compositionally biased region" description="Pro residues" evidence="2">
    <location>
        <begin position="275"/>
        <end position="287"/>
    </location>
</feature>
<feature type="region of interest" description="Disordered" evidence="2">
    <location>
        <begin position="363"/>
        <end position="384"/>
    </location>
</feature>
<feature type="region of interest" description="Disordered" evidence="2">
    <location>
        <begin position="102"/>
        <end position="321"/>
    </location>
</feature>
<accession>A0A836GY38</accession>
<feature type="domain" description="Ubiquitin-like" evidence="3">
    <location>
        <begin position="50"/>
        <end position="101"/>
    </location>
</feature>
<dbReference type="EMBL" id="JAFHKP010000027">
    <property type="protein sequence ID" value="KAG5475967.1"/>
    <property type="molecule type" value="Genomic_DNA"/>
</dbReference>
<proteinExistence type="predicted"/>
<dbReference type="AlphaFoldDB" id="A0A836GY38"/>
<keyword evidence="5" id="KW-1185">Reference proteome</keyword>
<feature type="compositionally biased region" description="Low complexity" evidence="2">
    <location>
        <begin position="163"/>
        <end position="173"/>
    </location>
</feature>
<organism evidence="4 5">
    <name type="scientific">Leishmania enriettii</name>
    <dbReference type="NCBI Taxonomy" id="5663"/>
    <lineage>
        <taxon>Eukaryota</taxon>
        <taxon>Discoba</taxon>
        <taxon>Euglenozoa</taxon>
        <taxon>Kinetoplastea</taxon>
        <taxon>Metakinetoplastina</taxon>
        <taxon>Trypanosomatida</taxon>
        <taxon>Trypanosomatidae</taxon>
        <taxon>Leishmaniinae</taxon>
        <taxon>Leishmania</taxon>
    </lineage>
</organism>
<feature type="compositionally biased region" description="Basic and acidic residues" evidence="2">
    <location>
        <begin position="363"/>
        <end position="372"/>
    </location>
</feature>
<dbReference type="GeneID" id="94170922"/>
<comment type="caution">
    <text evidence="4">The sequence shown here is derived from an EMBL/GenBank/DDBJ whole genome shotgun (WGS) entry which is preliminary data.</text>
</comment>
<name>A0A836GY38_LEIEN</name>
<feature type="compositionally biased region" description="Polar residues" evidence="2">
    <location>
        <begin position="115"/>
        <end position="129"/>
    </location>
</feature>
<sequence>MTHYASPPQASNQGCRPPRPRTSLRVRNVAAGVIYHLVFEGDLHRLSGKQLRHHLTRISHVPPAEQQLFVRGQSFTENTTGAAVGLREGDVVDFVQTIADARDHDGRGNHRGSKSAGTASSLRPSTDAGTLSPLMPRHGSSIRQGIRVTDGEGSVSSASGPIASTAAASPRRAPSTDRLISAAPSSVEGDRGQATTRLDLAYESRTGPPPQERRPAPLSDSSLPLWTTATTLSSVPSGHWSNGGSGDTESPRPQMPAQLQSRPAQGYPQTTGPPYAYPPPSPPPPPGFLARPSASQCDRRRQPSYEVMTPPPPMSQRSQAPLASLSPLNASAPVAQRVEPAGHHGVYAAPAAGLNYSHCDDHRSRFRERASRDPSPSQHAQQPQVVLPPVTSLPLHDGPTSLVPAPVTRDAVISADEMETILKEEEYVWQMEAYRFRTERLNRLTALQRRQRELALESTRYDQAIAEVERQLARERRKLDELEQAMARNASISSPFDHEHSLREPPMAIRSALHATTGYPAAAYHGRESDHSHNGAYGASYFPTGSSDSMSVIHEEEVTVDV</sequence>
<reference evidence="4 5" key="1">
    <citation type="submission" date="2021-02" db="EMBL/GenBank/DDBJ databases">
        <title>Leishmania (Mundinia) enrietti genome sequencing and assembly.</title>
        <authorList>
            <person name="Almutairi H."/>
            <person name="Gatherer D."/>
        </authorList>
    </citation>
    <scope>NUCLEOTIDE SEQUENCE [LARGE SCALE GENOMIC DNA]</scope>
    <source>
        <strain evidence="4">CUR178</strain>
    </source>
</reference>
<feature type="compositionally biased region" description="Polar residues" evidence="2">
    <location>
        <begin position="374"/>
        <end position="384"/>
    </location>
</feature>
<keyword evidence="1" id="KW-0175">Coiled coil</keyword>
<dbReference type="InterPro" id="IPR000626">
    <property type="entry name" value="Ubiquitin-like_dom"/>
</dbReference>
<feature type="region of interest" description="Disordered" evidence="2">
    <location>
        <begin position="1"/>
        <end position="20"/>
    </location>
</feature>